<sequence>MAVMSPRKAAAQKDGQSLHDLLVEAAEKLIATRGTAGLTVREIARTAGVADGVLYNHFSDKEELVAWALDRHVRGAETLLGKLPVAGEGTLAANLERHLEYGLGLHRVIVPAFSGLYGNPEILQRFADLGERPADWRDRLLAYLKEEQALGRLHPESDVDAAAALLVGYCHETVLGTIFPHASRTNPPEPEAVVRTVLNGIAP</sequence>
<dbReference type="PRINTS" id="PR00455">
    <property type="entry name" value="HTHTETR"/>
</dbReference>
<dbReference type="GO" id="GO:0003700">
    <property type="term" value="F:DNA-binding transcription factor activity"/>
    <property type="evidence" value="ECO:0007669"/>
    <property type="project" value="TreeGrafter"/>
</dbReference>
<dbReference type="InterPro" id="IPR036271">
    <property type="entry name" value="Tet_transcr_reg_TetR-rel_C_sf"/>
</dbReference>
<evidence type="ECO:0000256" key="1">
    <source>
        <dbReference type="ARBA" id="ARBA00023125"/>
    </source>
</evidence>
<dbReference type="InterPro" id="IPR009057">
    <property type="entry name" value="Homeodomain-like_sf"/>
</dbReference>
<dbReference type="PANTHER" id="PTHR30055:SF223">
    <property type="entry name" value="HTH-TYPE TRANSCRIPTIONAL REGULATOR UIDR"/>
    <property type="match status" value="1"/>
</dbReference>
<evidence type="ECO:0000256" key="2">
    <source>
        <dbReference type="PROSITE-ProRule" id="PRU00335"/>
    </source>
</evidence>
<evidence type="ECO:0000313" key="5">
    <source>
        <dbReference type="Proteomes" id="UP000267081"/>
    </source>
</evidence>
<dbReference type="PANTHER" id="PTHR30055">
    <property type="entry name" value="HTH-TYPE TRANSCRIPTIONAL REGULATOR RUTR"/>
    <property type="match status" value="1"/>
</dbReference>
<feature type="DNA-binding region" description="H-T-H motif" evidence="2">
    <location>
        <begin position="39"/>
        <end position="58"/>
    </location>
</feature>
<dbReference type="SUPFAM" id="SSF46689">
    <property type="entry name" value="Homeodomain-like"/>
    <property type="match status" value="1"/>
</dbReference>
<reference evidence="4 5" key="1">
    <citation type="submission" date="2018-12" db="EMBL/GenBank/DDBJ databases">
        <title>Amycolatopsis eburnea sp. nov. actinomycete associate with arbuscular mycorrhiza fungal spore.</title>
        <authorList>
            <person name="Lumyong S."/>
            <person name="Chaiya L."/>
        </authorList>
    </citation>
    <scope>NUCLEOTIDE SEQUENCE [LARGE SCALE GENOMIC DNA]</scope>
    <source>
        <strain evidence="4 5">GLM-1</strain>
    </source>
</reference>
<keyword evidence="1 2" id="KW-0238">DNA-binding</keyword>
<dbReference type="OrthoDB" id="5068503at2"/>
<dbReference type="Gene3D" id="1.10.357.10">
    <property type="entry name" value="Tetracycline Repressor, domain 2"/>
    <property type="match status" value="1"/>
</dbReference>
<proteinExistence type="predicted"/>
<evidence type="ECO:0000259" key="3">
    <source>
        <dbReference type="PROSITE" id="PS50977"/>
    </source>
</evidence>
<dbReference type="SUPFAM" id="SSF48498">
    <property type="entry name" value="Tetracyclin repressor-like, C-terminal domain"/>
    <property type="match status" value="1"/>
</dbReference>
<dbReference type="AlphaFoldDB" id="A0A3R9E3I0"/>
<dbReference type="InterPro" id="IPR001647">
    <property type="entry name" value="HTH_TetR"/>
</dbReference>
<comment type="caution">
    <text evidence="4">The sequence shown here is derived from an EMBL/GenBank/DDBJ whole genome shotgun (WGS) entry which is preliminary data.</text>
</comment>
<organism evidence="4 5">
    <name type="scientific">Amycolatopsis eburnea</name>
    <dbReference type="NCBI Taxonomy" id="2267691"/>
    <lineage>
        <taxon>Bacteria</taxon>
        <taxon>Bacillati</taxon>
        <taxon>Actinomycetota</taxon>
        <taxon>Actinomycetes</taxon>
        <taxon>Pseudonocardiales</taxon>
        <taxon>Pseudonocardiaceae</taxon>
        <taxon>Amycolatopsis</taxon>
    </lineage>
</organism>
<gene>
    <name evidence="4" type="ORF">EIY87_08945</name>
</gene>
<accession>A0A3R9E3I0</accession>
<dbReference type="InterPro" id="IPR050109">
    <property type="entry name" value="HTH-type_TetR-like_transc_reg"/>
</dbReference>
<feature type="domain" description="HTH tetR-type" evidence="3">
    <location>
        <begin position="16"/>
        <end position="76"/>
    </location>
</feature>
<evidence type="ECO:0000313" key="4">
    <source>
        <dbReference type="EMBL" id="RSD21938.1"/>
    </source>
</evidence>
<dbReference type="Proteomes" id="UP000267081">
    <property type="component" value="Unassembled WGS sequence"/>
</dbReference>
<dbReference type="Gene3D" id="1.10.10.60">
    <property type="entry name" value="Homeodomain-like"/>
    <property type="match status" value="1"/>
</dbReference>
<dbReference type="GO" id="GO:0000976">
    <property type="term" value="F:transcription cis-regulatory region binding"/>
    <property type="evidence" value="ECO:0007669"/>
    <property type="project" value="TreeGrafter"/>
</dbReference>
<protein>
    <submittedName>
        <fullName evidence="4">TetR/AcrR family transcriptional regulator</fullName>
    </submittedName>
</protein>
<dbReference type="PROSITE" id="PS50977">
    <property type="entry name" value="HTH_TETR_2"/>
    <property type="match status" value="1"/>
</dbReference>
<name>A0A3R9E3I0_9PSEU</name>
<keyword evidence="5" id="KW-1185">Reference proteome</keyword>
<dbReference type="Pfam" id="PF00440">
    <property type="entry name" value="TetR_N"/>
    <property type="match status" value="1"/>
</dbReference>
<dbReference type="EMBL" id="RSEC01000032">
    <property type="protein sequence ID" value="RSD21938.1"/>
    <property type="molecule type" value="Genomic_DNA"/>
</dbReference>